<dbReference type="InterPro" id="IPR038109">
    <property type="entry name" value="DNA_bind_recomb_sf"/>
</dbReference>
<feature type="non-terminal residue" evidence="2">
    <location>
        <position position="1"/>
    </location>
</feature>
<dbReference type="PANTHER" id="PTHR30461">
    <property type="entry name" value="DNA-INVERTASE FROM LAMBDOID PROPHAGE"/>
    <property type="match status" value="1"/>
</dbReference>
<proteinExistence type="predicted"/>
<dbReference type="GO" id="GO:0000150">
    <property type="term" value="F:DNA strand exchange activity"/>
    <property type="evidence" value="ECO:0007669"/>
    <property type="project" value="InterPro"/>
</dbReference>
<dbReference type="PANTHER" id="PTHR30461:SF23">
    <property type="entry name" value="DNA RECOMBINASE-RELATED"/>
    <property type="match status" value="1"/>
</dbReference>
<gene>
    <name evidence="2" type="ORF">LEA_00350</name>
</gene>
<evidence type="ECO:0000259" key="1">
    <source>
        <dbReference type="PROSITE" id="PS51737"/>
    </source>
</evidence>
<evidence type="ECO:0000313" key="2">
    <source>
        <dbReference type="EMBL" id="EKC81431.1"/>
    </source>
</evidence>
<dbReference type="InterPro" id="IPR011109">
    <property type="entry name" value="DNA_bind_recombinase_dom"/>
</dbReference>
<dbReference type="PROSITE" id="PS51737">
    <property type="entry name" value="RECOMBINASE_DNA_BIND"/>
    <property type="match status" value="1"/>
</dbReference>
<organism evidence="2">
    <name type="scientific">human gut metagenome</name>
    <dbReference type="NCBI Taxonomy" id="408170"/>
    <lineage>
        <taxon>unclassified sequences</taxon>
        <taxon>metagenomes</taxon>
        <taxon>organismal metagenomes</taxon>
    </lineage>
</organism>
<dbReference type="GO" id="GO:0003677">
    <property type="term" value="F:DNA binding"/>
    <property type="evidence" value="ECO:0007669"/>
    <property type="project" value="InterPro"/>
</dbReference>
<accession>K1VBT7</accession>
<name>K1VBT7_9ZZZZ</name>
<protein>
    <submittedName>
        <fullName evidence="2">Site-specific recombinase</fullName>
    </submittedName>
</protein>
<dbReference type="Pfam" id="PF07508">
    <property type="entry name" value="Recombinase"/>
    <property type="match status" value="1"/>
</dbReference>
<dbReference type="AlphaFoldDB" id="K1VBT7"/>
<feature type="domain" description="Recombinase" evidence="1">
    <location>
        <begin position="1"/>
        <end position="119"/>
    </location>
</feature>
<dbReference type="Gene3D" id="3.90.1750.20">
    <property type="entry name" value="Putative Large Serine Recombinase, Chain B, Domain 2"/>
    <property type="match status" value="1"/>
</dbReference>
<dbReference type="EMBL" id="AJWY01000249">
    <property type="protein sequence ID" value="EKC81431.1"/>
    <property type="molecule type" value="Genomic_DNA"/>
</dbReference>
<reference evidence="2" key="1">
    <citation type="journal article" date="2013" name="Environ. Microbiol.">
        <title>Microbiota from the distal guts of lean and obese adolescents exhibit partial functional redundancy besides clear differences in community structure.</title>
        <authorList>
            <person name="Ferrer M."/>
            <person name="Ruiz A."/>
            <person name="Lanza F."/>
            <person name="Haange S.B."/>
            <person name="Oberbach A."/>
            <person name="Till H."/>
            <person name="Bargiela R."/>
            <person name="Campoy C."/>
            <person name="Segura M.T."/>
            <person name="Richter M."/>
            <person name="von Bergen M."/>
            <person name="Seifert J."/>
            <person name="Suarez A."/>
        </authorList>
    </citation>
    <scope>NUCLEOTIDE SEQUENCE</scope>
</reference>
<sequence length="119" mass="13580">GKDGRPEVVPEEAAIVRDIYRMFLDGMTIRNIAKELTERGIKTPGGKDIWSVSTIRSILSNEKYKGDALLQKTYTLDYLTKTVRKNKGEVKQYYVTNSHEAIIDEDVFNLAQVELQKTL</sequence>
<dbReference type="InterPro" id="IPR050639">
    <property type="entry name" value="SSR_resolvase"/>
</dbReference>
<comment type="caution">
    <text evidence="2">The sequence shown here is derived from an EMBL/GenBank/DDBJ whole genome shotgun (WGS) entry which is preliminary data.</text>
</comment>